<evidence type="ECO:0000313" key="2">
    <source>
        <dbReference type="Proteomes" id="UP000198638"/>
    </source>
</evidence>
<accession>A0A1H4H5N5</accession>
<dbReference type="Gene3D" id="1.10.8.1060">
    <property type="entry name" value="Corynebacterium glutamicum thioredoxin-dependent arsenate reductase, N-terminal domain"/>
    <property type="match status" value="1"/>
</dbReference>
<dbReference type="AlphaFoldDB" id="A0A1H4H5N5"/>
<reference evidence="2" key="1">
    <citation type="submission" date="2016-10" db="EMBL/GenBank/DDBJ databases">
        <authorList>
            <person name="Varghese N."/>
            <person name="Submissions S."/>
        </authorList>
    </citation>
    <scope>NUCLEOTIDE SEQUENCE [LARGE SCALE GENOMIC DNA]</scope>
    <source>
        <strain evidence="2">LMG 24000</strain>
    </source>
</reference>
<name>A0A1H4H5N5_9BURK</name>
<sequence>MAQPNVEEVVNAIAEETRTPPETVSKMFADTWAQYDEGARIRDFLPVLVAKRVRDNLRHPPGGRR</sequence>
<proteinExistence type="predicted"/>
<dbReference type="Pfam" id="PF12085">
    <property type="entry name" value="DUF3562"/>
    <property type="match status" value="1"/>
</dbReference>
<dbReference type="NCBIfam" id="NF046112">
    <property type="entry name" value="MSMEG_6209_Nter"/>
    <property type="match status" value="1"/>
</dbReference>
<organism evidence="1 2">
    <name type="scientific">Paraburkholderia sartisoli</name>
    <dbReference type="NCBI Taxonomy" id="83784"/>
    <lineage>
        <taxon>Bacteria</taxon>
        <taxon>Pseudomonadati</taxon>
        <taxon>Pseudomonadota</taxon>
        <taxon>Betaproteobacteria</taxon>
        <taxon>Burkholderiales</taxon>
        <taxon>Burkholderiaceae</taxon>
        <taxon>Paraburkholderia</taxon>
    </lineage>
</organism>
<dbReference type="OrthoDB" id="9022654at2"/>
<gene>
    <name evidence="1" type="ORF">SAMN05192564_107253</name>
</gene>
<dbReference type="InterPro" id="IPR021945">
    <property type="entry name" value="DUF3562"/>
</dbReference>
<keyword evidence="2" id="KW-1185">Reference proteome</keyword>
<dbReference type="RefSeq" id="WP_090536080.1">
    <property type="nucleotide sequence ID" value="NZ_FNRQ01000007.1"/>
</dbReference>
<evidence type="ECO:0000313" key="1">
    <source>
        <dbReference type="EMBL" id="SEB17046.1"/>
    </source>
</evidence>
<evidence type="ECO:0008006" key="3">
    <source>
        <dbReference type="Google" id="ProtNLM"/>
    </source>
</evidence>
<dbReference type="EMBL" id="FNRQ01000007">
    <property type="protein sequence ID" value="SEB17046.1"/>
    <property type="molecule type" value="Genomic_DNA"/>
</dbReference>
<dbReference type="Proteomes" id="UP000198638">
    <property type="component" value="Unassembled WGS sequence"/>
</dbReference>
<protein>
    <recommendedName>
        <fullName evidence="3">DUF3562 domain-containing protein</fullName>
    </recommendedName>
</protein>